<evidence type="ECO:0000313" key="1">
    <source>
        <dbReference type="EMBL" id="GAS93509.1"/>
    </source>
</evidence>
<keyword evidence="2" id="KW-1185">Reference proteome</keyword>
<reference evidence="2" key="2">
    <citation type="submission" date="2016-02" db="EMBL/GenBank/DDBJ databases">
        <title>Draft genome sequence of five rapidly growing Mycobacterium species.</title>
        <authorList>
            <person name="Katahira K."/>
            <person name="Gotou Y."/>
            <person name="Iida K."/>
            <person name="Ogura Y."/>
            <person name="Hayashi T."/>
        </authorList>
    </citation>
    <scope>NUCLEOTIDE SEQUENCE [LARGE SCALE GENOMIC DNA]</scope>
    <source>
        <strain evidence="2">JCM15298</strain>
    </source>
</reference>
<evidence type="ECO:0000313" key="2">
    <source>
        <dbReference type="Proteomes" id="UP000069443"/>
    </source>
</evidence>
<accession>A0A100W860</accession>
<dbReference type="EMBL" id="BCSY01000011">
    <property type="protein sequence ID" value="GAS93509.1"/>
    <property type="molecule type" value="Genomic_DNA"/>
</dbReference>
<reference evidence="2" key="1">
    <citation type="journal article" date="2016" name="Genome Announc.">
        <title>Draft Genome Sequences of Five Rapidly Growing Mycobacterium Species, M. thermoresistibile, M. fortuitum subsp. acetamidolyticum, M. canariasense, M. brisbanense, and M. novocastrense.</title>
        <authorList>
            <person name="Katahira K."/>
            <person name="Ogura Y."/>
            <person name="Gotoh Y."/>
            <person name="Hayashi T."/>
        </authorList>
    </citation>
    <scope>NUCLEOTIDE SEQUENCE [LARGE SCALE GENOMIC DNA]</scope>
    <source>
        <strain evidence="2">JCM15298</strain>
    </source>
</reference>
<comment type="caution">
    <text evidence="1">The sequence shown here is derived from an EMBL/GenBank/DDBJ whole genome shotgun (WGS) entry which is preliminary data.</text>
</comment>
<dbReference type="Proteomes" id="UP000069443">
    <property type="component" value="Unassembled WGS sequence"/>
</dbReference>
<sequence length="113" mass="11562">MAAPLSWTNCLPTDTTSLMAALTDGTAAVLTDRRAPDIVASAGEVDGELTVFALRTVRIVVSPPGALWAAAVSESMWTAVGVAFDDLLAAAGLLVLLLDDGSELGAPTFTDVM</sequence>
<proteinExistence type="predicted"/>
<dbReference type="STRING" id="228230.RMCC_0475"/>
<name>A0A100W860_MYCCR</name>
<gene>
    <name evidence="1" type="ORF">RMCC_0475</name>
</gene>
<protein>
    <submittedName>
        <fullName evidence="1">Uncharacterized protein</fullName>
    </submittedName>
</protein>
<organism evidence="1 2">
    <name type="scientific">Mycolicibacterium canariasense</name>
    <name type="common">Mycobacterium canariasense</name>
    <dbReference type="NCBI Taxonomy" id="228230"/>
    <lineage>
        <taxon>Bacteria</taxon>
        <taxon>Bacillati</taxon>
        <taxon>Actinomycetota</taxon>
        <taxon>Actinomycetes</taxon>
        <taxon>Mycobacteriales</taxon>
        <taxon>Mycobacteriaceae</taxon>
        <taxon>Mycolicibacterium</taxon>
    </lineage>
</organism>
<dbReference type="AlphaFoldDB" id="A0A100W860"/>